<dbReference type="SUPFAM" id="SSF56801">
    <property type="entry name" value="Acetyl-CoA synthetase-like"/>
    <property type="match status" value="1"/>
</dbReference>
<dbReference type="GO" id="GO:0016878">
    <property type="term" value="F:acid-thiol ligase activity"/>
    <property type="evidence" value="ECO:0007669"/>
    <property type="project" value="UniProtKB-ARBA"/>
</dbReference>
<organism evidence="3 4">
    <name type="scientific">Thermoactinomyces daqus</name>
    <dbReference type="NCBI Taxonomy" id="1329516"/>
    <lineage>
        <taxon>Bacteria</taxon>
        <taxon>Bacillati</taxon>
        <taxon>Bacillota</taxon>
        <taxon>Bacilli</taxon>
        <taxon>Bacillales</taxon>
        <taxon>Thermoactinomycetaceae</taxon>
        <taxon>Thermoactinomyces</taxon>
    </lineage>
</organism>
<dbReference type="PANTHER" id="PTHR43767:SF1">
    <property type="entry name" value="NONRIBOSOMAL PEPTIDE SYNTHASE PES1 (EUROFUNG)-RELATED"/>
    <property type="match status" value="1"/>
</dbReference>
<dbReference type="RefSeq" id="WP_033102027.1">
    <property type="nucleotide sequence ID" value="NZ_JACEIP010000065.1"/>
</dbReference>
<dbReference type="Gene3D" id="3.40.50.12780">
    <property type="entry name" value="N-terminal domain of ligase-like"/>
    <property type="match status" value="1"/>
</dbReference>
<dbReference type="InterPro" id="IPR025110">
    <property type="entry name" value="AMP-bd_C"/>
</dbReference>
<keyword evidence="4" id="KW-1185">Reference proteome</keyword>
<proteinExistence type="predicted"/>
<accession>A0A7W1XDS7</accession>
<dbReference type="Gene3D" id="3.30.300.30">
    <property type="match status" value="1"/>
</dbReference>
<dbReference type="Pfam" id="PF13193">
    <property type="entry name" value="AMP-binding_C"/>
    <property type="match status" value="1"/>
</dbReference>
<evidence type="ECO:0000259" key="1">
    <source>
        <dbReference type="Pfam" id="PF00501"/>
    </source>
</evidence>
<keyword evidence="3" id="KW-0436">Ligase</keyword>
<gene>
    <name evidence="3" type="ORF">H1164_17985</name>
</gene>
<comment type="caution">
    <text evidence="3">The sequence shown here is derived from an EMBL/GenBank/DDBJ whole genome shotgun (WGS) entry which is preliminary data.</text>
</comment>
<dbReference type="PANTHER" id="PTHR43767">
    <property type="entry name" value="LONG-CHAIN-FATTY-ACID--COA LIGASE"/>
    <property type="match status" value="1"/>
</dbReference>
<dbReference type="PROSITE" id="PS00455">
    <property type="entry name" value="AMP_BINDING"/>
    <property type="match status" value="1"/>
</dbReference>
<dbReference type="OrthoDB" id="9757771at2"/>
<dbReference type="EMBL" id="JACEIP010000065">
    <property type="protein sequence ID" value="MBA4544702.1"/>
    <property type="molecule type" value="Genomic_DNA"/>
</dbReference>
<feature type="domain" description="AMP-binding enzyme C-terminal" evidence="2">
    <location>
        <begin position="416"/>
        <end position="490"/>
    </location>
</feature>
<dbReference type="InterPro" id="IPR050237">
    <property type="entry name" value="ATP-dep_AMP-bd_enzyme"/>
</dbReference>
<dbReference type="Pfam" id="PF00501">
    <property type="entry name" value="AMP-binding"/>
    <property type="match status" value="1"/>
</dbReference>
<evidence type="ECO:0000313" key="4">
    <source>
        <dbReference type="Proteomes" id="UP000530514"/>
    </source>
</evidence>
<dbReference type="InterPro" id="IPR045851">
    <property type="entry name" value="AMP-bd_C_sf"/>
</dbReference>
<dbReference type="InterPro" id="IPR000873">
    <property type="entry name" value="AMP-dep_synth/lig_dom"/>
</dbReference>
<protein>
    <submittedName>
        <fullName evidence="3">Acyl--CoA ligase</fullName>
    </submittedName>
</protein>
<evidence type="ECO:0000313" key="3">
    <source>
        <dbReference type="EMBL" id="MBA4544702.1"/>
    </source>
</evidence>
<dbReference type="InterPro" id="IPR020845">
    <property type="entry name" value="AMP-binding_CS"/>
</dbReference>
<evidence type="ECO:0000259" key="2">
    <source>
        <dbReference type="Pfam" id="PF13193"/>
    </source>
</evidence>
<dbReference type="AlphaFoldDB" id="A0A7W1XDS7"/>
<sequence>MYMSLGQILHKRAMQYKHIEAIVGPKRRMTYQEYDELSNQVAHYLLSLGIQKGDRVAILPETNIPFPLIFMGTLKIGAVIATLNWRWTQDLLNDVIRDIEPKIIFYDERFADLIHSLQVPEQTQSIRISRQLDLELEFAQNLATFPSTYPQVEVKPEDHAAIVYTSGTTGRPKGVVMTHANLYESGLNNGLAGCYRFAQRVLIPIMLGHISSISILSFQSLIGFTVVFIPKLTPDNLLETIESEKINIMFVPPQFLRLILPIIYKSEYTLSSLTEIQTGGSFVPRSLIEDYEKLGFRISIIYGATEIGGSGCYWNPIMGMEFSNSVGRPLFFDIAILNRETKEKLPTGEIGEIAIKGPMVFKEYWRDPEETKKVKQNGWFLSGDAGYMDENGFVYVVDRYKDVIYFGGVGAIFPSKVEGVIKELEEVADAALVGLPHEKWGEVPCAFIETKPESSLTKEQVFAHVYSKLPKHHLVEVNFVDELPRNAMGKIDKPWLRKNYRPKLEKL</sequence>
<reference evidence="3 4" key="1">
    <citation type="submission" date="2020-07" db="EMBL/GenBank/DDBJ databases">
        <authorList>
            <person name="Feng H."/>
        </authorList>
    </citation>
    <scope>NUCLEOTIDE SEQUENCE [LARGE SCALE GENOMIC DNA]</scope>
    <source>
        <strain evidence="4">s-11</strain>
    </source>
</reference>
<name>A0A7W1XDS7_9BACL</name>
<dbReference type="InterPro" id="IPR042099">
    <property type="entry name" value="ANL_N_sf"/>
</dbReference>
<dbReference type="Proteomes" id="UP000530514">
    <property type="component" value="Unassembled WGS sequence"/>
</dbReference>
<feature type="domain" description="AMP-dependent synthetase/ligase" evidence="1">
    <location>
        <begin position="10"/>
        <end position="365"/>
    </location>
</feature>